<dbReference type="EMBL" id="CP137316">
    <property type="protein sequence ID" value="WQF90594.1"/>
    <property type="molecule type" value="Genomic_DNA"/>
</dbReference>
<accession>A0AAX4J4T0</accession>
<reference evidence="3" key="1">
    <citation type="journal article" date="2023" name="bioRxiv">
        <title>Complete genome of the Medicago anthracnose fungus, Colletotrichum destructivum, reveals a mini-chromosome-like region within a core chromosome.</title>
        <authorList>
            <person name="Lapalu N."/>
            <person name="Simon A."/>
            <person name="Lu A."/>
            <person name="Plaumann P.-L."/>
            <person name="Amselem J."/>
            <person name="Pigne S."/>
            <person name="Auger A."/>
            <person name="Koch C."/>
            <person name="Dallery J.-F."/>
            <person name="O'Connell R.J."/>
        </authorList>
    </citation>
    <scope>NUCLEOTIDE SEQUENCE [LARGE SCALE GENOMIC DNA]</scope>
    <source>
        <strain evidence="3">CBS 520.97</strain>
    </source>
</reference>
<organism evidence="2 3">
    <name type="scientific">Colletotrichum destructivum</name>
    <dbReference type="NCBI Taxonomy" id="34406"/>
    <lineage>
        <taxon>Eukaryota</taxon>
        <taxon>Fungi</taxon>
        <taxon>Dikarya</taxon>
        <taxon>Ascomycota</taxon>
        <taxon>Pezizomycotina</taxon>
        <taxon>Sordariomycetes</taxon>
        <taxon>Hypocreomycetidae</taxon>
        <taxon>Glomerellales</taxon>
        <taxon>Glomerellaceae</taxon>
        <taxon>Colletotrichum</taxon>
        <taxon>Colletotrichum destructivum species complex</taxon>
    </lineage>
</organism>
<evidence type="ECO:0000313" key="2">
    <source>
        <dbReference type="EMBL" id="WQF90594.1"/>
    </source>
</evidence>
<feature type="region of interest" description="Disordered" evidence="1">
    <location>
        <begin position="1"/>
        <end position="23"/>
    </location>
</feature>
<feature type="compositionally biased region" description="Polar residues" evidence="1">
    <location>
        <begin position="109"/>
        <end position="118"/>
    </location>
</feature>
<feature type="compositionally biased region" description="Basic and acidic residues" evidence="1">
    <location>
        <begin position="123"/>
        <end position="144"/>
    </location>
</feature>
<dbReference type="GO" id="GO:0016787">
    <property type="term" value="F:hydrolase activity"/>
    <property type="evidence" value="ECO:0007669"/>
    <property type="project" value="UniProtKB-KW"/>
</dbReference>
<gene>
    <name evidence="2" type="ORF">CDEST_15608</name>
</gene>
<protein>
    <submittedName>
        <fullName evidence="2">P-loop containing nucleoside triphosphate hydrolase</fullName>
    </submittedName>
</protein>
<feature type="compositionally biased region" description="Low complexity" evidence="1">
    <location>
        <begin position="91"/>
        <end position="100"/>
    </location>
</feature>
<dbReference type="InterPro" id="IPR027417">
    <property type="entry name" value="P-loop_NTPase"/>
</dbReference>
<dbReference type="Gene3D" id="3.40.50.300">
    <property type="entry name" value="P-loop containing nucleotide triphosphate hydrolases"/>
    <property type="match status" value="1"/>
</dbReference>
<evidence type="ECO:0000256" key="1">
    <source>
        <dbReference type="SAM" id="MobiDB-lite"/>
    </source>
</evidence>
<dbReference type="GeneID" id="87952107"/>
<dbReference type="KEGG" id="cdet:87952107"/>
<dbReference type="Proteomes" id="UP001322277">
    <property type="component" value="Chromosome 12"/>
</dbReference>
<proteinExistence type="predicted"/>
<evidence type="ECO:0000313" key="3">
    <source>
        <dbReference type="Proteomes" id="UP001322277"/>
    </source>
</evidence>
<dbReference type="AlphaFoldDB" id="A0AAX4J4T0"/>
<sequence length="262" mass="29233">MDHLFRHQRSTEASRTSLWSQNASRRRAKEDHFTILHSGAQVRPSDDTVPIPTIVLWRRLRRSQDGVSESAPAQEARQLKANNSALKERTYPVPVTRTPPDFVGRRSRAPTSHPSSPTRRLRGAAEENDAQHRGDDGYSKADSRKVPVHHVDAYHSGNPMELEERSEDAARCRELVKSGSSQRANVAMGIRMDAAQKDVGLAAFSGDILKNEISGPDQEHLTVIDVPGIFRVLTPGLTTESDIVLVENMVKSYMANRRRGRS</sequence>
<feature type="compositionally biased region" description="Polar residues" evidence="1">
    <location>
        <begin position="13"/>
        <end position="23"/>
    </location>
</feature>
<keyword evidence="2" id="KW-0378">Hydrolase</keyword>
<name>A0AAX4J4T0_9PEZI</name>
<feature type="region of interest" description="Disordered" evidence="1">
    <location>
        <begin position="66"/>
        <end position="144"/>
    </location>
</feature>
<keyword evidence="3" id="KW-1185">Reference proteome</keyword>
<dbReference type="RefSeq" id="XP_062787814.1">
    <property type="nucleotide sequence ID" value="XM_062931763.1"/>
</dbReference>
<feature type="compositionally biased region" description="Basic and acidic residues" evidence="1">
    <location>
        <begin position="1"/>
        <end position="12"/>
    </location>
</feature>